<protein>
    <submittedName>
        <fullName evidence="2">NAD-binding site protein</fullName>
    </submittedName>
</protein>
<dbReference type="GO" id="GO:0050660">
    <property type="term" value="F:flavin adenine dinucleotide binding"/>
    <property type="evidence" value="ECO:0007669"/>
    <property type="project" value="TreeGrafter"/>
</dbReference>
<accession>A0A268S5F1</accession>
<dbReference type="InterPro" id="IPR050982">
    <property type="entry name" value="Auxin_biosynth/cation_transpt"/>
</dbReference>
<dbReference type="RefSeq" id="WP_094424818.1">
    <property type="nucleotide sequence ID" value="NZ_CP019985.1"/>
</dbReference>
<dbReference type="Pfam" id="PF13738">
    <property type="entry name" value="Pyr_redox_3"/>
    <property type="match status" value="1"/>
</dbReference>
<organism evidence="2 3">
    <name type="scientific">Shouchella clausii</name>
    <name type="common">Alkalihalobacillus clausii</name>
    <dbReference type="NCBI Taxonomy" id="79880"/>
    <lineage>
        <taxon>Bacteria</taxon>
        <taxon>Bacillati</taxon>
        <taxon>Bacillota</taxon>
        <taxon>Bacilli</taxon>
        <taxon>Bacillales</taxon>
        <taxon>Bacillaceae</taxon>
        <taxon>Shouchella</taxon>
    </lineage>
</organism>
<proteinExistence type="predicted"/>
<dbReference type="SUPFAM" id="SSF51905">
    <property type="entry name" value="FAD/NAD(P)-binding domain"/>
    <property type="match status" value="1"/>
</dbReference>
<dbReference type="PANTHER" id="PTHR43539:SF89">
    <property type="entry name" value="NAD(P)-BINDING DOMAIN-CONTAINING PROTEIN"/>
    <property type="match status" value="1"/>
</dbReference>
<dbReference type="GO" id="GO:0004497">
    <property type="term" value="F:monooxygenase activity"/>
    <property type="evidence" value="ECO:0007669"/>
    <property type="project" value="TreeGrafter"/>
</dbReference>
<dbReference type="EMBL" id="NPBS01000026">
    <property type="protein sequence ID" value="PAF26921.1"/>
    <property type="molecule type" value="Genomic_DNA"/>
</dbReference>
<keyword evidence="1" id="KW-0560">Oxidoreductase</keyword>
<dbReference type="PANTHER" id="PTHR43539">
    <property type="entry name" value="FLAVIN-BINDING MONOOXYGENASE-LIKE PROTEIN (AFU_ORTHOLOGUE AFUA_4G09220)"/>
    <property type="match status" value="1"/>
</dbReference>
<dbReference type="PRINTS" id="PR00368">
    <property type="entry name" value="FADPNR"/>
</dbReference>
<dbReference type="Gene3D" id="3.50.50.60">
    <property type="entry name" value="FAD/NAD(P)-binding domain"/>
    <property type="match status" value="2"/>
</dbReference>
<evidence type="ECO:0000313" key="3">
    <source>
        <dbReference type="Proteomes" id="UP000216133"/>
    </source>
</evidence>
<dbReference type="AlphaFoldDB" id="A0A268S5F1"/>
<comment type="caution">
    <text evidence="2">The sequence shown here is derived from an EMBL/GenBank/DDBJ whole genome shotgun (WGS) entry which is preliminary data.</text>
</comment>
<name>A0A268S5F1_SHOCL</name>
<dbReference type="InterPro" id="IPR036188">
    <property type="entry name" value="FAD/NAD-bd_sf"/>
</dbReference>
<dbReference type="Proteomes" id="UP000216133">
    <property type="component" value="Unassembled WGS sequence"/>
</dbReference>
<dbReference type="PRINTS" id="PR00411">
    <property type="entry name" value="PNDRDTASEI"/>
</dbReference>
<dbReference type="GeneID" id="86928091"/>
<evidence type="ECO:0000256" key="1">
    <source>
        <dbReference type="ARBA" id="ARBA00023002"/>
    </source>
</evidence>
<evidence type="ECO:0000313" key="2">
    <source>
        <dbReference type="EMBL" id="PAF26921.1"/>
    </source>
</evidence>
<sequence>MVQHKRIIIVGAGPSGIGLGILLEKLGFDSYVILEADVIGSSFLHWPAEMKLITPSFTGQGFGALDLNAITPGTSPAYSFRKEHLTGEEYSDYLNLLADHFHLNVEEEQAVLNVTKANGIFTLQTSQGTWTCDALIWATGEFHFPNTDGIKGAEYGLRNGFIDSYKELERGNRVVIGGGESGMDAAYHLSQSGSQVTVLLEGRLKDFAADPSRTISPYTFERIQQAVGQGSVKFVENVKVTKIEQQGGQYEVYLRDGQVISTSLQPILATGFHSGAKQMETFFEWKGNGKPQLSEEADESTLVNNLFVAGPSVEHDSAVFCFIYKFRARFAVIIKHLLTKWGEQIDDDVMSEYRDNQMLLEDLSCCEVDCEC</sequence>
<gene>
    <name evidence="2" type="ORF">CHH61_06140</name>
</gene>
<reference evidence="2 3" key="1">
    <citation type="submission" date="2017-07" db="EMBL/GenBank/DDBJ databases">
        <title>Isolation and whole genome analysis of endospore-forming bacteria from heroin.</title>
        <authorList>
            <person name="Kalinowski J."/>
            <person name="Ahrens B."/>
            <person name="Al-Dilaimi A."/>
            <person name="Winkler A."/>
            <person name="Wibberg D."/>
            <person name="Schleenbecker U."/>
            <person name="Ruckert C."/>
            <person name="Wolfel R."/>
            <person name="Grass G."/>
        </authorList>
    </citation>
    <scope>NUCLEOTIDE SEQUENCE [LARGE SCALE GENOMIC DNA]</scope>
    <source>
        <strain evidence="2 3">7523-2</strain>
    </source>
</reference>